<evidence type="ECO:0000313" key="3">
    <source>
        <dbReference type="Proteomes" id="UP000006671"/>
    </source>
</evidence>
<dbReference type="RefSeq" id="XP_002668114.1">
    <property type="nucleotide sequence ID" value="XM_002668068.1"/>
</dbReference>
<evidence type="ECO:0000256" key="1">
    <source>
        <dbReference type="SAM" id="MobiDB-lite"/>
    </source>
</evidence>
<dbReference type="Proteomes" id="UP000006671">
    <property type="component" value="Unassembled WGS sequence"/>
</dbReference>
<gene>
    <name evidence="2" type="ORF">NAEGRDRAFT_76975</name>
</gene>
<reference evidence="2 3" key="1">
    <citation type="journal article" date="2010" name="Cell">
        <title>The genome of Naegleria gruberi illuminates early eukaryotic versatility.</title>
        <authorList>
            <person name="Fritz-Laylin L.K."/>
            <person name="Prochnik S.E."/>
            <person name="Ginger M.L."/>
            <person name="Dacks J.B."/>
            <person name="Carpenter M.L."/>
            <person name="Field M.C."/>
            <person name="Kuo A."/>
            <person name="Paredez A."/>
            <person name="Chapman J."/>
            <person name="Pham J."/>
            <person name="Shu S."/>
            <person name="Neupane R."/>
            <person name="Cipriano M."/>
            <person name="Mancuso J."/>
            <person name="Tu H."/>
            <person name="Salamov A."/>
            <person name="Lindquist E."/>
            <person name="Shapiro H."/>
            <person name="Lucas S."/>
            <person name="Grigoriev I.V."/>
            <person name="Cande W.Z."/>
            <person name="Fulton C."/>
            <person name="Rokhsar D.S."/>
            <person name="Dawson S.C."/>
        </authorList>
    </citation>
    <scope>NUCLEOTIDE SEQUENCE [LARGE SCALE GENOMIC DNA]</scope>
    <source>
        <strain evidence="2 3">NEG-M</strain>
    </source>
</reference>
<feature type="compositionally biased region" description="Low complexity" evidence="1">
    <location>
        <begin position="20"/>
        <end position="52"/>
    </location>
</feature>
<protein>
    <submittedName>
        <fullName evidence="2">Predicted protein</fullName>
    </submittedName>
</protein>
<name>D2W6D2_NAEGR</name>
<dbReference type="KEGG" id="ngr:NAEGRDRAFT_76975"/>
<evidence type="ECO:0000313" key="2">
    <source>
        <dbReference type="EMBL" id="EFC35370.1"/>
    </source>
</evidence>
<dbReference type="GeneID" id="8858694"/>
<sequence length="101" mass="11292">MSSSPSETIDDGDAIHHPSNDNVQQSSSDDNTLDNNIDNNNNTLDNNSIDNNNNKKEIKLEDLLTEEEIEIASKVLEKLSFHSYLLTNPKLSNLILSVFSF</sequence>
<accession>D2W6D2</accession>
<dbReference type="AlphaFoldDB" id="D2W6D2"/>
<keyword evidence="3" id="KW-1185">Reference proteome</keyword>
<organism evidence="3">
    <name type="scientific">Naegleria gruberi</name>
    <name type="common">Amoeba</name>
    <dbReference type="NCBI Taxonomy" id="5762"/>
    <lineage>
        <taxon>Eukaryota</taxon>
        <taxon>Discoba</taxon>
        <taxon>Heterolobosea</taxon>
        <taxon>Tetramitia</taxon>
        <taxon>Eutetramitia</taxon>
        <taxon>Vahlkampfiidae</taxon>
        <taxon>Naegleria</taxon>
    </lineage>
</organism>
<dbReference type="InParanoid" id="D2W6D2"/>
<proteinExistence type="predicted"/>
<dbReference type="EMBL" id="GG739309">
    <property type="protein sequence ID" value="EFC35370.1"/>
    <property type="molecule type" value="Genomic_DNA"/>
</dbReference>
<feature type="region of interest" description="Disordered" evidence="1">
    <location>
        <begin position="1"/>
        <end position="54"/>
    </location>
</feature>